<dbReference type="PANTHER" id="PTHR35007:SF2">
    <property type="entry name" value="PILUS ASSEMBLE PROTEIN"/>
    <property type="match status" value="1"/>
</dbReference>
<evidence type="ECO:0000313" key="8">
    <source>
        <dbReference type="EMBL" id="SDE56858.1"/>
    </source>
</evidence>
<dbReference type="InterPro" id="IPR018076">
    <property type="entry name" value="T2SS_GspF_dom"/>
</dbReference>
<evidence type="ECO:0000259" key="7">
    <source>
        <dbReference type="Pfam" id="PF00482"/>
    </source>
</evidence>
<evidence type="ECO:0000313" key="9">
    <source>
        <dbReference type="Proteomes" id="UP000199412"/>
    </source>
</evidence>
<evidence type="ECO:0000256" key="3">
    <source>
        <dbReference type="ARBA" id="ARBA00022692"/>
    </source>
</evidence>
<feature type="transmembrane region" description="Helical" evidence="6">
    <location>
        <begin position="12"/>
        <end position="35"/>
    </location>
</feature>
<keyword evidence="5 6" id="KW-0472">Membrane</keyword>
<dbReference type="PANTHER" id="PTHR35007">
    <property type="entry name" value="INTEGRAL MEMBRANE PROTEIN-RELATED"/>
    <property type="match status" value="1"/>
</dbReference>
<comment type="subcellular location">
    <subcellularLocation>
        <location evidence="1">Cell membrane</location>
        <topology evidence="1">Multi-pass membrane protein</topology>
    </subcellularLocation>
</comment>
<dbReference type="RefSeq" id="WP_092786481.1">
    <property type="nucleotide sequence ID" value="NZ_FNAP01000008.1"/>
</dbReference>
<dbReference type="EMBL" id="FNAP01000008">
    <property type="protein sequence ID" value="SDE56858.1"/>
    <property type="molecule type" value="Genomic_DNA"/>
</dbReference>
<dbReference type="Proteomes" id="UP000199412">
    <property type="component" value="Unassembled WGS sequence"/>
</dbReference>
<gene>
    <name evidence="8" type="ORF">SAMN05421720_108105</name>
</gene>
<feature type="transmembrane region" description="Helical" evidence="6">
    <location>
        <begin position="114"/>
        <end position="136"/>
    </location>
</feature>
<evidence type="ECO:0000256" key="4">
    <source>
        <dbReference type="ARBA" id="ARBA00022989"/>
    </source>
</evidence>
<dbReference type="STRING" id="69960.SAMN05421720_108105"/>
<keyword evidence="9" id="KW-1185">Reference proteome</keyword>
<evidence type="ECO:0000256" key="6">
    <source>
        <dbReference type="SAM" id="Phobius"/>
    </source>
</evidence>
<keyword evidence="3 6" id="KW-0812">Transmembrane</keyword>
<dbReference type="AlphaFoldDB" id="A0A1G7DZF6"/>
<keyword evidence="4 6" id="KW-1133">Transmembrane helix</keyword>
<organism evidence="8 9">
    <name type="scientific">Rhodospira trueperi</name>
    <dbReference type="NCBI Taxonomy" id="69960"/>
    <lineage>
        <taxon>Bacteria</taxon>
        <taxon>Pseudomonadati</taxon>
        <taxon>Pseudomonadota</taxon>
        <taxon>Alphaproteobacteria</taxon>
        <taxon>Rhodospirillales</taxon>
        <taxon>Rhodospirillaceae</taxon>
        <taxon>Rhodospira</taxon>
    </lineage>
</organism>
<feature type="transmembrane region" description="Helical" evidence="6">
    <location>
        <begin position="142"/>
        <end position="164"/>
    </location>
</feature>
<accession>A0A1G7DZF6</accession>
<feature type="transmembrane region" description="Helical" evidence="6">
    <location>
        <begin position="288"/>
        <end position="311"/>
    </location>
</feature>
<proteinExistence type="predicted"/>
<sequence>MEATFLGIRVELIISVLAFVGAFATVAAMAVPFLARDARAARLRTITKAREELSRQQVAELEQKRARWRPQRSATVLQNIVDKLNLEKLIAPKGLKQKLVQAGYRQPFAPKVYVGLRVLLMGVFLFGGFLYTTVLVQEEMLFLMKILIMFGAGAVGFYLPQILLTNAITKRRNEMTLSFPDALDLLVISSEAGLSIEAAFHRVTSEIEESSPALSEEFGLTTAELSFLGDRRRAYTNFADRTGLASAKALAVTLLQSEKYGTSISNALKVLSQENRDERMSRAERKAAALPAQLTVPMIVFFLPVLFVVILGPAGLRISDM</sequence>
<protein>
    <submittedName>
        <fullName evidence="8">Tight adherence protein C</fullName>
    </submittedName>
</protein>
<feature type="domain" description="Type II secretion system protein GspF" evidence="7">
    <location>
        <begin position="183"/>
        <end position="311"/>
    </location>
</feature>
<evidence type="ECO:0000256" key="2">
    <source>
        <dbReference type="ARBA" id="ARBA00022475"/>
    </source>
</evidence>
<reference evidence="8 9" key="1">
    <citation type="submission" date="2016-10" db="EMBL/GenBank/DDBJ databases">
        <authorList>
            <person name="de Groot N.N."/>
        </authorList>
    </citation>
    <scope>NUCLEOTIDE SEQUENCE [LARGE SCALE GENOMIC DNA]</scope>
    <source>
        <strain evidence="8 9">ATCC 700224</strain>
    </source>
</reference>
<keyword evidence="2" id="KW-1003">Cell membrane</keyword>
<name>A0A1G7DZF6_9PROT</name>
<dbReference type="OrthoDB" id="9810662at2"/>
<evidence type="ECO:0000256" key="1">
    <source>
        <dbReference type="ARBA" id="ARBA00004651"/>
    </source>
</evidence>
<dbReference type="Pfam" id="PF00482">
    <property type="entry name" value="T2SSF"/>
    <property type="match status" value="1"/>
</dbReference>
<evidence type="ECO:0000256" key="5">
    <source>
        <dbReference type="ARBA" id="ARBA00023136"/>
    </source>
</evidence>
<dbReference type="GO" id="GO:0005886">
    <property type="term" value="C:plasma membrane"/>
    <property type="evidence" value="ECO:0007669"/>
    <property type="project" value="UniProtKB-SubCell"/>
</dbReference>